<dbReference type="Gene3D" id="3.40.710.10">
    <property type="entry name" value="DD-peptidase/beta-lactamase superfamily"/>
    <property type="match status" value="1"/>
</dbReference>
<dbReference type="SUPFAM" id="SSF56601">
    <property type="entry name" value="beta-lactamase/transpeptidase-like"/>
    <property type="match status" value="1"/>
</dbReference>
<feature type="signal peptide" evidence="1">
    <location>
        <begin position="1"/>
        <end position="30"/>
    </location>
</feature>
<dbReference type="PANTHER" id="PTHR43283:SF3">
    <property type="entry name" value="BETA-LACTAMASE FAMILY PROTEIN (AFU_ORTHOLOGUE AFUA_5G07500)"/>
    <property type="match status" value="1"/>
</dbReference>
<dbReference type="Proteomes" id="UP000554144">
    <property type="component" value="Unassembled WGS sequence"/>
</dbReference>
<protein>
    <submittedName>
        <fullName evidence="3">Beta-lactamase family protein</fullName>
    </submittedName>
</protein>
<dbReference type="RefSeq" id="WP_130038471.1">
    <property type="nucleotide sequence ID" value="NZ_JACCEV010000001.1"/>
</dbReference>
<comment type="caution">
    <text evidence="3">The sequence shown here is derived from an EMBL/GenBank/DDBJ whole genome shotgun (WGS) entry which is preliminary data.</text>
</comment>
<keyword evidence="1" id="KW-0732">Signal</keyword>
<dbReference type="PANTHER" id="PTHR43283">
    <property type="entry name" value="BETA-LACTAMASE-RELATED"/>
    <property type="match status" value="1"/>
</dbReference>
<feature type="chain" id="PRO_5032662663" evidence="1">
    <location>
        <begin position="31"/>
        <end position="445"/>
    </location>
</feature>
<proteinExistence type="predicted"/>
<dbReference type="AlphaFoldDB" id="A0A853GYA5"/>
<name>A0A853GYA5_9BURK</name>
<evidence type="ECO:0000256" key="1">
    <source>
        <dbReference type="SAM" id="SignalP"/>
    </source>
</evidence>
<organism evidence="3 4">
    <name type="scientific">Pollutimonas harenae</name>
    <dbReference type="NCBI Taxonomy" id="657015"/>
    <lineage>
        <taxon>Bacteria</taxon>
        <taxon>Pseudomonadati</taxon>
        <taxon>Pseudomonadota</taxon>
        <taxon>Betaproteobacteria</taxon>
        <taxon>Burkholderiales</taxon>
        <taxon>Alcaligenaceae</taxon>
        <taxon>Pollutimonas</taxon>
    </lineage>
</organism>
<dbReference type="OrthoDB" id="9801061at2"/>
<sequence length="445" mass="47926">MSRQVINYGVSLSKVAVASWLLAFSAAAFSAPELSKATPEDAGMSSERLAKLKNYFDQEAEAGRLPGGVIAIARDGKLVMHESFGAQNPSEEGTMPNDAIFRIYSMTKPLVSVAAMQLVEDGTVQLTDPVSKWLPEFKDMKVSTGTKGTDGKMTYEQVPAKQAMTVQDLLRHTAGLAYGEITTNEEIKKAYQAAGAYKPGEGEFDSRGVTPAEQVAALAKAPLAHQPGTVWEYSLAADVLGRVVESASDKTLGEFLNERVFSPLKMQDTGFHVPAPKQSRLAEPFEVDPWSEKKYPLLDVSAPPKNDSGGAGAVSTALDYLRFSQMLLNGGKLDDAQVLSPATVRLMASDHLGDRKSNPLNPGALLLGTPEGYTFGLGFLVREEPGMAGVHGSVGEFMWAGYAGTFFWVDPEEELVAVLMTQQSGPSRAHYRRAMKNLVSQAIID</sequence>
<dbReference type="Pfam" id="PF00144">
    <property type="entry name" value="Beta-lactamase"/>
    <property type="match status" value="1"/>
</dbReference>
<dbReference type="InterPro" id="IPR050789">
    <property type="entry name" value="Diverse_Enzym_Activities"/>
</dbReference>
<evidence type="ECO:0000313" key="4">
    <source>
        <dbReference type="Proteomes" id="UP000554144"/>
    </source>
</evidence>
<accession>A0A853GYA5</accession>
<keyword evidence="4" id="KW-1185">Reference proteome</keyword>
<evidence type="ECO:0000313" key="3">
    <source>
        <dbReference type="EMBL" id="NYT84359.1"/>
    </source>
</evidence>
<dbReference type="InterPro" id="IPR001466">
    <property type="entry name" value="Beta-lactam-related"/>
</dbReference>
<dbReference type="InterPro" id="IPR012338">
    <property type="entry name" value="Beta-lactam/transpept-like"/>
</dbReference>
<reference evidence="3 4" key="1">
    <citation type="submission" date="2020-07" db="EMBL/GenBank/DDBJ databases">
        <title>Taxonomic revisions and descriptions of new bacterial species based on genomic comparisons in the high-G+C-content subgroup of the family Alcaligenaceae.</title>
        <authorList>
            <person name="Szabo A."/>
            <person name="Felfoldi T."/>
        </authorList>
    </citation>
    <scope>NUCLEOTIDE SEQUENCE [LARGE SCALE GENOMIC DNA]</scope>
    <source>
        <strain evidence="3 4">DSM 25667</strain>
    </source>
</reference>
<gene>
    <name evidence="3" type="ORF">H0A62_01975</name>
</gene>
<feature type="domain" description="Beta-lactamase-related" evidence="2">
    <location>
        <begin position="53"/>
        <end position="432"/>
    </location>
</feature>
<dbReference type="EMBL" id="JACCEV010000001">
    <property type="protein sequence ID" value="NYT84359.1"/>
    <property type="molecule type" value="Genomic_DNA"/>
</dbReference>
<evidence type="ECO:0000259" key="2">
    <source>
        <dbReference type="Pfam" id="PF00144"/>
    </source>
</evidence>